<comment type="caution">
    <text evidence="12">The sequence shown here is derived from an EMBL/GenBank/DDBJ whole genome shotgun (WGS) entry which is preliminary data.</text>
</comment>
<dbReference type="OrthoDB" id="5242355at2"/>
<dbReference type="InterPro" id="IPR044644">
    <property type="entry name" value="DinF-like"/>
</dbReference>
<feature type="transmembrane region" description="Helical" evidence="11">
    <location>
        <begin position="48"/>
        <end position="66"/>
    </location>
</feature>
<feature type="transmembrane region" description="Helical" evidence="11">
    <location>
        <begin position="321"/>
        <end position="341"/>
    </location>
</feature>
<evidence type="ECO:0000256" key="11">
    <source>
        <dbReference type="SAM" id="Phobius"/>
    </source>
</evidence>
<comment type="similarity">
    <text evidence="2">Belongs to the multi antimicrobial extrusion (MATE) (TC 2.A.66.1) family.</text>
</comment>
<keyword evidence="3" id="KW-0813">Transport</keyword>
<gene>
    <name evidence="12" type="ORF">BST86_10825</name>
</gene>
<dbReference type="GO" id="GO:0042910">
    <property type="term" value="F:xenobiotic transmembrane transporter activity"/>
    <property type="evidence" value="ECO:0007669"/>
    <property type="project" value="InterPro"/>
</dbReference>
<keyword evidence="7 11" id="KW-1133">Transmembrane helix</keyword>
<feature type="transmembrane region" description="Helical" evidence="11">
    <location>
        <begin position="281"/>
        <end position="300"/>
    </location>
</feature>
<dbReference type="GO" id="GO:0005886">
    <property type="term" value="C:plasma membrane"/>
    <property type="evidence" value="ECO:0007669"/>
    <property type="project" value="UniProtKB-SubCell"/>
</dbReference>
<feature type="transmembrane region" description="Helical" evidence="11">
    <location>
        <begin position="198"/>
        <end position="218"/>
    </location>
</feature>
<keyword evidence="4" id="KW-0050">Antiport</keyword>
<dbReference type="AlphaFoldDB" id="A0A2S9WVQ2"/>
<dbReference type="RefSeq" id="WP_105983268.1">
    <property type="nucleotide sequence ID" value="NZ_MQUC01000003.1"/>
</dbReference>
<evidence type="ECO:0000313" key="12">
    <source>
        <dbReference type="EMBL" id="PRP67548.1"/>
    </source>
</evidence>
<evidence type="ECO:0000256" key="8">
    <source>
        <dbReference type="ARBA" id="ARBA00023065"/>
    </source>
</evidence>
<dbReference type="EMBL" id="MQUC01000003">
    <property type="protein sequence ID" value="PRP67548.1"/>
    <property type="molecule type" value="Genomic_DNA"/>
</dbReference>
<evidence type="ECO:0000256" key="1">
    <source>
        <dbReference type="ARBA" id="ARBA00004651"/>
    </source>
</evidence>
<keyword evidence="5" id="KW-1003">Cell membrane</keyword>
<feature type="transmembrane region" description="Helical" evidence="11">
    <location>
        <begin position="137"/>
        <end position="155"/>
    </location>
</feature>
<evidence type="ECO:0000256" key="2">
    <source>
        <dbReference type="ARBA" id="ARBA00010199"/>
    </source>
</evidence>
<evidence type="ECO:0000256" key="5">
    <source>
        <dbReference type="ARBA" id="ARBA00022475"/>
    </source>
</evidence>
<reference evidence="12 13" key="1">
    <citation type="submission" date="2016-11" db="EMBL/GenBank/DDBJ databases">
        <title>Trade-off between light-utilization and light-protection in marine flavobacteria.</title>
        <authorList>
            <person name="Kumagai Y."/>
        </authorList>
    </citation>
    <scope>NUCLEOTIDE SEQUENCE [LARGE SCALE GENOMIC DNA]</scope>
    <source>
        <strain evidence="12 13">JCM 17109</strain>
    </source>
</reference>
<sequence length="444" mass="48754">MKSSINISTNDILKLAFPAIIAGIAEPVISITDIAIIGNMEGDSVDALAAVGLAGAFLSTVIWTLAQTKTSISSIVSKALGNKSLDKINDLIPQVIWINILMGLVIYAVTAPLATFIFDLYSAQGEVLELTASYYQIRALGFPLTLSAFAIFGIFRGLQNTSWAMIASISGAVVNVALDYLLVYGIDGWLDGLGLTGAALASLAAQTTMLLIALFYFFKNTPFTLFIQRWKPHALLRQHIKLTVNFFLRTLAINICIYLSYRFANGYGVEEAATHAILMNIWLFFSFFIDGFANAGNAIGGKLLGAGDRDSLRYLALKTNTFGIGVSVVLALICALFYNVIGGWFTDDPQVDLLFVNTFFIILLMQPINAVAFVYDGIFKGWGEAPYLRNLLLVVTVAVFVPVLLVLDYFGFELKAIWLAFFAWMIGRAVFLHLKFRNRLARMM</sequence>
<keyword evidence="9 11" id="KW-0472">Membrane</keyword>
<dbReference type="GO" id="GO:0015297">
    <property type="term" value="F:antiporter activity"/>
    <property type="evidence" value="ECO:0007669"/>
    <property type="project" value="UniProtKB-KW"/>
</dbReference>
<feature type="transmembrane region" description="Helical" evidence="11">
    <location>
        <begin position="239"/>
        <end position="261"/>
    </location>
</feature>
<feature type="transmembrane region" description="Helical" evidence="11">
    <location>
        <begin position="416"/>
        <end position="434"/>
    </location>
</feature>
<dbReference type="Pfam" id="PF01554">
    <property type="entry name" value="MatE"/>
    <property type="match status" value="2"/>
</dbReference>
<evidence type="ECO:0000256" key="10">
    <source>
        <dbReference type="ARBA" id="ARBA00031636"/>
    </source>
</evidence>
<dbReference type="Proteomes" id="UP000239532">
    <property type="component" value="Unassembled WGS sequence"/>
</dbReference>
<dbReference type="InterPro" id="IPR002528">
    <property type="entry name" value="MATE_fam"/>
</dbReference>
<proteinExistence type="inferred from homology"/>
<feature type="transmembrane region" description="Helical" evidence="11">
    <location>
        <begin position="95"/>
        <end position="117"/>
    </location>
</feature>
<keyword evidence="13" id="KW-1185">Reference proteome</keyword>
<keyword evidence="6 11" id="KW-0812">Transmembrane</keyword>
<evidence type="ECO:0000256" key="7">
    <source>
        <dbReference type="ARBA" id="ARBA00022989"/>
    </source>
</evidence>
<dbReference type="InterPro" id="IPR050222">
    <property type="entry name" value="MATE_MdtK"/>
</dbReference>
<accession>A0A2S9WVQ2</accession>
<dbReference type="CDD" id="cd13136">
    <property type="entry name" value="MATE_DinF_like"/>
    <property type="match status" value="1"/>
</dbReference>
<evidence type="ECO:0000256" key="6">
    <source>
        <dbReference type="ARBA" id="ARBA00022692"/>
    </source>
</evidence>
<dbReference type="NCBIfam" id="TIGR00797">
    <property type="entry name" value="matE"/>
    <property type="match status" value="1"/>
</dbReference>
<comment type="subcellular location">
    <subcellularLocation>
        <location evidence="1">Cell membrane</location>
        <topology evidence="1">Multi-pass membrane protein</topology>
    </subcellularLocation>
</comment>
<protein>
    <recommendedName>
        <fullName evidence="10">Multidrug-efflux transporter</fullName>
    </recommendedName>
</protein>
<dbReference type="GO" id="GO:0006811">
    <property type="term" value="P:monoatomic ion transport"/>
    <property type="evidence" value="ECO:0007669"/>
    <property type="project" value="UniProtKB-KW"/>
</dbReference>
<evidence type="ECO:0000256" key="9">
    <source>
        <dbReference type="ARBA" id="ARBA00023136"/>
    </source>
</evidence>
<dbReference type="PANTHER" id="PTHR43298">
    <property type="entry name" value="MULTIDRUG RESISTANCE PROTEIN NORM-RELATED"/>
    <property type="match status" value="1"/>
</dbReference>
<dbReference type="PIRSF" id="PIRSF006603">
    <property type="entry name" value="DinF"/>
    <property type="match status" value="1"/>
</dbReference>
<dbReference type="PANTHER" id="PTHR43298:SF2">
    <property type="entry name" value="FMN_FAD EXPORTER YEEO-RELATED"/>
    <property type="match status" value="1"/>
</dbReference>
<evidence type="ECO:0000256" key="3">
    <source>
        <dbReference type="ARBA" id="ARBA00022448"/>
    </source>
</evidence>
<feature type="transmembrane region" description="Helical" evidence="11">
    <location>
        <begin position="387"/>
        <end position="410"/>
    </location>
</feature>
<evidence type="ECO:0000256" key="4">
    <source>
        <dbReference type="ARBA" id="ARBA00022449"/>
    </source>
</evidence>
<evidence type="ECO:0000313" key="13">
    <source>
        <dbReference type="Proteomes" id="UP000239532"/>
    </source>
</evidence>
<keyword evidence="8" id="KW-0406">Ion transport</keyword>
<feature type="transmembrane region" description="Helical" evidence="11">
    <location>
        <begin position="353"/>
        <end position="375"/>
    </location>
</feature>
<name>A0A2S9WVQ2_9FLAO</name>
<organism evidence="12 13">
    <name type="scientific">Nonlabens agnitus</name>
    <dbReference type="NCBI Taxonomy" id="870484"/>
    <lineage>
        <taxon>Bacteria</taxon>
        <taxon>Pseudomonadati</taxon>
        <taxon>Bacteroidota</taxon>
        <taxon>Flavobacteriia</taxon>
        <taxon>Flavobacteriales</taxon>
        <taxon>Flavobacteriaceae</taxon>
        <taxon>Nonlabens</taxon>
    </lineage>
</organism>
<feature type="transmembrane region" description="Helical" evidence="11">
    <location>
        <begin position="12"/>
        <end position="36"/>
    </location>
</feature>
<feature type="transmembrane region" description="Helical" evidence="11">
    <location>
        <begin position="162"/>
        <end position="186"/>
    </location>
</feature>
<dbReference type="InterPro" id="IPR048279">
    <property type="entry name" value="MdtK-like"/>
</dbReference>